<feature type="compositionally biased region" description="Polar residues" evidence="7">
    <location>
        <begin position="558"/>
        <end position="575"/>
    </location>
</feature>
<evidence type="ECO:0000313" key="10">
    <source>
        <dbReference type="Ensembl" id="ENSEBUP00000022189.1"/>
    </source>
</evidence>
<dbReference type="GeneTree" id="ENSGT00390000014909"/>
<keyword evidence="5" id="KW-1015">Disulfide bond</keyword>
<accession>A0A8C4QY37</accession>
<evidence type="ECO:0000256" key="7">
    <source>
        <dbReference type="SAM" id="MobiDB-lite"/>
    </source>
</evidence>
<evidence type="ECO:0000256" key="5">
    <source>
        <dbReference type="ARBA" id="ARBA00023157"/>
    </source>
</evidence>
<comment type="subcellular location">
    <subcellularLocation>
        <location evidence="1">Endomembrane system</location>
        <topology evidence="1">Multi-pass membrane protein</topology>
    </subcellularLocation>
</comment>
<name>A0A8C4QY37_EPTBU</name>
<dbReference type="OMA" id="VFRFLFX"/>
<evidence type="ECO:0000256" key="6">
    <source>
        <dbReference type="ARBA" id="ARBA00023239"/>
    </source>
</evidence>
<evidence type="ECO:0000313" key="11">
    <source>
        <dbReference type="Proteomes" id="UP000694388"/>
    </source>
</evidence>
<keyword evidence="3 8" id="KW-1133">Transmembrane helix</keyword>
<keyword evidence="4 8" id="KW-0472">Membrane</keyword>
<reference evidence="10" key="2">
    <citation type="submission" date="2025-09" db="UniProtKB">
        <authorList>
            <consortium name="Ensembl"/>
        </authorList>
    </citation>
    <scope>IDENTIFICATION</scope>
</reference>
<evidence type="ECO:0000256" key="4">
    <source>
        <dbReference type="ARBA" id="ARBA00023136"/>
    </source>
</evidence>
<feature type="transmembrane region" description="Helical" evidence="8">
    <location>
        <begin position="12"/>
        <end position="30"/>
    </location>
</feature>
<keyword evidence="11" id="KW-1185">Reference proteome</keyword>
<dbReference type="SMART" id="SM00752">
    <property type="entry name" value="HTTM"/>
    <property type="match status" value="1"/>
</dbReference>
<evidence type="ECO:0000256" key="2">
    <source>
        <dbReference type="ARBA" id="ARBA00022692"/>
    </source>
</evidence>
<dbReference type="InterPro" id="IPR053934">
    <property type="entry name" value="HTTM_dom"/>
</dbReference>
<dbReference type="InterPro" id="IPR011020">
    <property type="entry name" value="HTTM-like"/>
</dbReference>
<evidence type="ECO:0000259" key="9">
    <source>
        <dbReference type="SMART" id="SM00752"/>
    </source>
</evidence>
<feature type="region of interest" description="Disordered" evidence="7">
    <location>
        <begin position="545"/>
        <end position="575"/>
    </location>
</feature>
<organism evidence="10 11">
    <name type="scientific">Eptatretus burgeri</name>
    <name type="common">Inshore hagfish</name>
    <dbReference type="NCBI Taxonomy" id="7764"/>
    <lineage>
        <taxon>Eukaryota</taxon>
        <taxon>Metazoa</taxon>
        <taxon>Chordata</taxon>
        <taxon>Craniata</taxon>
        <taxon>Vertebrata</taxon>
        <taxon>Cyclostomata</taxon>
        <taxon>Myxini</taxon>
        <taxon>Myxiniformes</taxon>
        <taxon>Myxinidae</taxon>
        <taxon>Eptatretinae</taxon>
        <taxon>Eptatretus</taxon>
    </lineage>
</organism>
<dbReference type="PANTHER" id="PTHR12639">
    <property type="entry name" value="VITAMIN K-DEPENDENT GAMMA-CARBOXYLASE"/>
    <property type="match status" value="1"/>
</dbReference>
<dbReference type="PANTHER" id="PTHR12639:SF6">
    <property type="entry name" value="VITAMIN K-DEPENDENT GAMMA-CARBOXYLASE"/>
    <property type="match status" value="1"/>
</dbReference>
<sequence length="575" mass="65694">MIEWTQIFVPKKLIIIIFFGDQVFIVYFIAGLKKLDFDWLAGYSMGKLGSHWLFQPFRLFLSEEMTCWLVVHGGGFALDISAGFLLTFPVTRLLGLVMTSYFHLMNSQLFNIGMFPYAMIATGPLFLAADWPKRLEICHYPESTVELKRQQGAVDSKVLGRNKLGVRWIHHVGAAFTVIYICEQLFLPYSHFISQGYNTWTGGLYGYSWDMMIHSRLHQHVRIMYKDGKTGETGFLKPGLKSSIWKDHPDMQRQYAACAAHILQTWHGVQEPQIYMDIWSSLNDRFQQRLVDPRVDLVRAKWSPLRPTPWLLPLLAELSPWRQRLRELDAQLSEGEEAVFLADFPGLHLENFITSDLQVSIEVLSGSVAVETPLNPTSDENDPQNWQNTSLSIGETMKLPSGSYHRVYPLSSEPACYGYISFNQTLAEIKHNLTRLISLREAILNGTFLSMHDVSALVVSEGRERAGYLAAFAQLDVRTFPEHQSPKNGPGQPNPEEARQGDLPYRIFYRCSILMTSFAIRNLVLGHPSQSQLLQEHQLADWDERENMDSDVTEDQDNTVQGEITEEVQSPRTEL</sequence>
<dbReference type="AlphaFoldDB" id="A0A8C4QY37"/>
<dbReference type="Proteomes" id="UP000694388">
    <property type="component" value="Unplaced"/>
</dbReference>
<keyword evidence="2 8" id="KW-0812">Transmembrane</keyword>
<dbReference type="Pfam" id="PF05090">
    <property type="entry name" value="HTTM"/>
    <property type="match status" value="1"/>
</dbReference>
<reference evidence="10" key="1">
    <citation type="submission" date="2025-08" db="UniProtKB">
        <authorList>
            <consortium name="Ensembl"/>
        </authorList>
    </citation>
    <scope>IDENTIFICATION</scope>
</reference>
<feature type="domain" description="HTTM-like" evidence="9">
    <location>
        <begin position="1"/>
        <end position="131"/>
    </location>
</feature>
<evidence type="ECO:0000256" key="1">
    <source>
        <dbReference type="ARBA" id="ARBA00004127"/>
    </source>
</evidence>
<keyword evidence="6" id="KW-0456">Lyase</keyword>
<dbReference type="Ensembl" id="ENSEBUT00000022765.1">
    <property type="protein sequence ID" value="ENSEBUP00000022189.1"/>
    <property type="gene ID" value="ENSEBUG00000013670.1"/>
</dbReference>
<evidence type="ECO:0000256" key="8">
    <source>
        <dbReference type="SAM" id="Phobius"/>
    </source>
</evidence>
<dbReference type="Pfam" id="PF22777">
    <property type="entry name" value="VKGC_lumenal_dom"/>
    <property type="match status" value="1"/>
</dbReference>
<dbReference type="InterPro" id="IPR053935">
    <property type="entry name" value="VKGC_lumenal_dom"/>
</dbReference>
<feature type="transmembrane region" description="Helical" evidence="8">
    <location>
        <begin position="68"/>
        <end position="88"/>
    </location>
</feature>
<dbReference type="GO" id="GO:0012505">
    <property type="term" value="C:endomembrane system"/>
    <property type="evidence" value="ECO:0007669"/>
    <property type="project" value="UniProtKB-SubCell"/>
</dbReference>
<dbReference type="GO" id="GO:0019842">
    <property type="term" value="F:vitamin binding"/>
    <property type="evidence" value="ECO:0007669"/>
    <property type="project" value="TreeGrafter"/>
</dbReference>
<feature type="transmembrane region" description="Helical" evidence="8">
    <location>
        <begin position="109"/>
        <end position="129"/>
    </location>
</feature>
<dbReference type="GO" id="GO:0008488">
    <property type="term" value="F:gamma-glutamyl carboxylase activity"/>
    <property type="evidence" value="ECO:0007669"/>
    <property type="project" value="InterPro"/>
</dbReference>
<dbReference type="InterPro" id="IPR007782">
    <property type="entry name" value="VKG_COase"/>
</dbReference>
<protein>
    <recommendedName>
        <fullName evidence="9">HTTM-like domain-containing protein</fullName>
    </recommendedName>
</protein>
<evidence type="ECO:0000256" key="3">
    <source>
        <dbReference type="ARBA" id="ARBA00022989"/>
    </source>
</evidence>
<proteinExistence type="predicted"/>